<dbReference type="PANTHER" id="PTHR44591:SF18">
    <property type="entry name" value="REGULATORY PROTEIN"/>
    <property type="match status" value="1"/>
</dbReference>
<reference evidence="8" key="1">
    <citation type="journal article" date="2020" name="mSystems">
        <title>Genome- and Community-Level Interaction Insights into Carbon Utilization and Element Cycling Functions of Hydrothermarchaeota in Hydrothermal Sediment.</title>
        <authorList>
            <person name="Zhou Z."/>
            <person name="Liu Y."/>
            <person name="Xu W."/>
            <person name="Pan J."/>
            <person name="Luo Z.H."/>
            <person name="Li M."/>
        </authorList>
    </citation>
    <scope>NUCLEOTIDE SEQUENCE [LARGE SCALE GENOMIC DNA]</scope>
    <source>
        <strain evidence="8">HyVt-102</strain>
    </source>
</reference>
<keyword evidence="3" id="KW-0805">Transcription regulation</keyword>
<dbReference type="Gene3D" id="3.40.50.2300">
    <property type="match status" value="1"/>
</dbReference>
<feature type="modified residue" description="4-aspartylphosphate" evidence="6">
    <location>
        <position position="53"/>
    </location>
</feature>
<evidence type="ECO:0000256" key="3">
    <source>
        <dbReference type="ARBA" id="ARBA00023015"/>
    </source>
</evidence>
<evidence type="ECO:0000256" key="2">
    <source>
        <dbReference type="ARBA" id="ARBA00023012"/>
    </source>
</evidence>
<keyword evidence="2" id="KW-0902">Two-component regulatory system</keyword>
<dbReference type="SUPFAM" id="SSF52172">
    <property type="entry name" value="CheY-like"/>
    <property type="match status" value="1"/>
</dbReference>
<sequence>MDKRILVVEDEEDILNLYMDVLRDAGFDVDGAENGKEALEKFEKNEYDLVILDIRMPVMDGIETLARILEHRKDVKVIINTAYGSYKDNFLTWGADAYLIKSSSMEELVNKVKELLNV</sequence>
<keyword evidence="5" id="KW-0804">Transcription</keyword>
<protein>
    <submittedName>
        <fullName evidence="8">Response regulator</fullName>
    </submittedName>
</protein>
<dbReference type="Pfam" id="PF00072">
    <property type="entry name" value="Response_reg"/>
    <property type="match status" value="1"/>
</dbReference>
<dbReference type="Proteomes" id="UP000885847">
    <property type="component" value="Unassembled WGS sequence"/>
</dbReference>
<dbReference type="SMART" id="SM00448">
    <property type="entry name" value="REC"/>
    <property type="match status" value="1"/>
</dbReference>
<comment type="caution">
    <text evidence="8">The sequence shown here is derived from an EMBL/GenBank/DDBJ whole genome shotgun (WGS) entry which is preliminary data.</text>
</comment>
<dbReference type="FunFam" id="3.40.50.2300:FF:000001">
    <property type="entry name" value="DNA-binding response regulator PhoB"/>
    <property type="match status" value="1"/>
</dbReference>
<gene>
    <name evidence="8" type="ORF">ENF18_00010</name>
</gene>
<organism evidence="8">
    <name type="scientific">candidate division WOR-3 bacterium</name>
    <dbReference type="NCBI Taxonomy" id="2052148"/>
    <lineage>
        <taxon>Bacteria</taxon>
        <taxon>Bacteria division WOR-3</taxon>
    </lineage>
</organism>
<dbReference type="GO" id="GO:0003677">
    <property type="term" value="F:DNA binding"/>
    <property type="evidence" value="ECO:0007669"/>
    <property type="project" value="UniProtKB-KW"/>
</dbReference>
<dbReference type="EMBL" id="DQWE01000001">
    <property type="protein sequence ID" value="HDI82156.1"/>
    <property type="molecule type" value="Genomic_DNA"/>
</dbReference>
<evidence type="ECO:0000256" key="4">
    <source>
        <dbReference type="ARBA" id="ARBA00023125"/>
    </source>
</evidence>
<dbReference type="InterPro" id="IPR011006">
    <property type="entry name" value="CheY-like_superfamily"/>
</dbReference>
<accession>A0A7C0V9B1</accession>
<dbReference type="PROSITE" id="PS50110">
    <property type="entry name" value="RESPONSE_REGULATORY"/>
    <property type="match status" value="1"/>
</dbReference>
<evidence type="ECO:0000256" key="5">
    <source>
        <dbReference type="ARBA" id="ARBA00023163"/>
    </source>
</evidence>
<dbReference type="InterPro" id="IPR050595">
    <property type="entry name" value="Bact_response_regulator"/>
</dbReference>
<dbReference type="InterPro" id="IPR001789">
    <property type="entry name" value="Sig_transdc_resp-reg_receiver"/>
</dbReference>
<dbReference type="GO" id="GO:0000160">
    <property type="term" value="P:phosphorelay signal transduction system"/>
    <property type="evidence" value="ECO:0007669"/>
    <property type="project" value="UniProtKB-KW"/>
</dbReference>
<name>A0A7C0V9B1_UNCW3</name>
<dbReference type="PANTHER" id="PTHR44591">
    <property type="entry name" value="STRESS RESPONSE REGULATOR PROTEIN 1"/>
    <property type="match status" value="1"/>
</dbReference>
<feature type="domain" description="Response regulatory" evidence="7">
    <location>
        <begin position="4"/>
        <end position="116"/>
    </location>
</feature>
<evidence type="ECO:0000313" key="8">
    <source>
        <dbReference type="EMBL" id="HDI82156.1"/>
    </source>
</evidence>
<evidence type="ECO:0000256" key="6">
    <source>
        <dbReference type="PROSITE-ProRule" id="PRU00169"/>
    </source>
</evidence>
<evidence type="ECO:0000259" key="7">
    <source>
        <dbReference type="PROSITE" id="PS50110"/>
    </source>
</evidence>
<keyword evidence="4" id="KW-0238">DNA-binding</keyword>
<keyword evidence="1 6" id="KW-0597">Phosphoprotein</keyword>
<evidence type="ECO:0000256" key="1">
    <source>
        <dbReference type="ARBA" id="ARBA00022553"/>
    </source>
</evidence>
<dbReference type="AlphaFoldDB" id="A0A7C0V9B1"/>
<proteinExistence type="predicted"/>